<evidence type="ECO:0000256" key="1">
    <source>
        <dbReference type="SAM" id="MobiDB-lite"/>
    </source>
</evidence>
<dbReference type="EMBL" id="JAXOVC010000003">
    <property type="protein sequence ID" value="KAK4504001.1"/>
    <property type="molecule type" value="Genomic_DNA"/>
</dbReference>
<feature type="compositionally biased region" description="Polar residues" evidence="1">
    <location>
        <begin position="55"/>
        <end position="71"/>
    </location>
</feature>
<gene>
    <name evidence="2" type="ORF">PRZ48_004916</name>
</gene>
<keyword evidence="3" id="KW-1185">Reference proteome</keyword>
<evidence type="ECO:0000313" key="2">
    <source>
        <dbReference type="EMBL" id="KAK4504001.1"/>
    </source>
</evidence>
<dbReference type="Proteomes" id="UP001305779">
    <property type="component" value="Unassembled WGS sequence"/>
</dbReference>
<name>A0ABR0EQW2_ZASCE</name>
<feature type="compositionally biased region" description="Polar residues" evidence="1">
    <location>
        <begin position="1"/>
        <end position="18"/>
    </location>
</feature>
<organism evidence="2 3">
    <name type="scientific">Zasmidium cellare</name>
    <name type="common">Wine cellar mold</name>
    <name type="synonym">Racodium cellare</name>
    <dbReference type="NCBI Taxonomy" id="395010"/>
    <lineage>
        <taxon>Eukaryota</taxon>
        <taxon>Fungi</taxon>
        <taxon>Dikarya</taxon>
        <taxon>Ascomycota</taxon>
        <taxon>Pezizomycotina</taxon>
        <taxon>Dothideomycetes</taxon>
        <taxon>Dothideomycetidae</taxon>
        <taxon>Mycosphaerellales</taxon>
        <taxon>Mycosphaerellaceae</taxon>
        <taxon>Zasmidium</taxon>
    </lineage>
</organism>
<feature type="compositionally biased region" description="Pro residues" evidence="1">
    <location>
        <begin position="129"/>
        <end position="140"/>
    </location>
</feature>
<feature type="compositionally biased region" description="Low complexity" evidence="1">
    <location>
        <begin position="97"/>
        <end position="115"/>
    </location>
</feature>
<proteinExistence type="predicted"/>
<accession>A0ABR0EQW2</accession>
<feature type="region of interest" description="Disordered" evidence="1">
    <location>
        <begin position="1"/>
        <end position="115"/>
    </location>
</feature>
<reference evidence="2 3" key="1">
    <citation type="journal article" date="2023" name="G3 (Bethesda)">
        <title>A chromosome-level genome assembly of Zasmidium syzygii isolated from banana leaves.</title>
        <authorList>
            <person name="van Westerhoven A.C."/>
            <person name="Mehrabi R."/>
            <person name="Talebi R."/>
            <person name="Steentjes M.B.F."/>
            <person name="Corcolon B."/>
            <person name="Chong P.A."/>
            <person name="Kema G.H.J."/>
            <person name="Seidl M.F."/>
        </authorList>
    </citation>
    <scope>NUCLEOTIDE SEQUENCE [LARGE SCALE GENOMIC DNA]</scope>
    <source>
        <strain evidence="2 3">P124</strain>
    </source>
</reference>
<sequence length="238" mass="24486">MAQRTSTSGEMRSASRTLRSARGGEETATRINTNYADHVRAIGDHTSSLDDSRAQDNSVRGTTPPASSTLVPNGGETVAGGSDSGVVEDGESDAEDPTPVQAPTLPAPAPATTTTSAAAPIPVAAVPPAAAPPAAAPPAAPALGQAPVPQNGPYYTFQEVEQHKNAHDFHHRGKGRWAHGLPGPTAGPQTAVRGPSKYIKLGFESKDYADSWLQTLISGDLPTWAGRHATALTQACMA</sequence>
<feature type="compositionally biased region" description="Acidic residues" evidence="1">
    <location>
        <begin position="86"/>
        <end position="96"/>
    </location>
</feature>
<protein>
    <submittedName>
        <fullName evidence="2">Uncharacterized protein</fullName>
    </submittedName>
</protein>
<comment type="caution">
    <text evidence="2">The sequence shown here is derived from an EMBL/GenBank/DDBJ whole genome shotgun (WGS) entry which is preliminary data.</text>
</comment>
<feature type="compositionally biased region" description="Basic and acidic residues" evidence="1">
    <location>
        <begin position="37"/>
        <end position="54"/>
    </location>
</feature>
<evidence type="ECO:0000313" key="3">
    <source>
        <dbReference type="Proteomes" id="UP001305779"/>
    </source>
</evidence>
<feature type="region of interest" description="Disordered" evidence="1">
    <location>
        <begin position="128"/>
        <end position="147"/>
    </location>
</feature>